<dbReference type="InterPro" id="IPR044764">
    <property type="entry name" value="DDX52/Rok1_DEADc"/>
</dbReference>
<comment type="catalytic activity">
    <reaction evidence="8">
        <text>ATP + H2O = ADP + phosphate + H(+)</text>
        <dbReference type="Rhea" id="RHEA:13065"/>
        <dbReference type="ChEBI" id="CHEBI:15377"/>
        <dbReference type="ChEBI" id="CHEBI:15378"/>
        <dbReference type="ChEBI" id="CHEBI:30616"/>
        <dbReference type="ChEBI" id="CHEBI:43474"/>
        <dbReference type="ChEBI" id="CHEBI:456216"/>
        <dbReference type="EC" id="3.6.4.13"/>
    </reaction>
</comment>
<evidence type="ECO:0000256" key="3">
    <source>
        <dbReference type="ARBA" id="ARBA00022801"/>
    </source>
</evidence>
<evidence type="ECO:0000256" key="7">
    <source>
        <dbReference type="ARBA" id="ARBA00024355"/>
    </source>
</evidence>
<dbReference type="InterPro" id="IPR014014">
    <property type="entry name" value="RNA_helicase_DEAD_Q_motif"/>
</dbReference>
<dbReference type="SUPFAM" id="SSF52540">
    <property type="entry name" value="P-loop containing nucleoside triphosphate hydrolases"/>
    <property type="match status" value="1"/>
</dbReference>
<dbReference type="InterPro" id="IPR014001">
    <property type="entry name" value="Helicase_ATP-bd"/>
</dbReference>
<keyword evidence="15" id="KW-1185">Reference proteome</keyword>
<dbReference type="EC" id="3.6.4.13" evidence="1"/>
<comment type="similarity">
    <text evidence="7">Belongs to the DEAD box helicase family. DDX52/ROK1 subfamily.</text>
</comment>
<dbReference type="GO" id="GO:0016787">
    <property type="term" value="F:hydrolase activity"/>
    <property type="evidence" value="ECO:0007669"/>
    <property type="project" value="UniProtKB-KW"/>
</dbReference>
<feature type="region of interest" description="Disordered" evidence="10">
    <location>
        <begin position="1"/>
        <end position="121"/>
    </location>
</feature>
<keyword evidence="5" id="KW-0067">ATP-binding</keyword>
<evidence type="ECO:0000259" key="11">
    <source>
        <dbReference type="PROSITE" id="PS51192"/>
    </source>
</evidence>
<accession>A0A2P6MYE7</accession>
<dbReference type="OrthoDB" id="360161at2759"/>
<feature type="domain" description="DEAD-box RNA helicase Q" evidence="13">
    <location>
        <begin position="149"/>
        <end position="177"/>
    </location>
</feature>
<dbReference type="Gene3D" id="3.40.50.300">
    <property type="entry name" value="P-loop containing nucleotide triphosphate hydrolases"/>
    <property type="match status" value="2"/>
</dbReference>
<dbReference type="SMART" id="SM00490">
    <property type="entry name" value="HELICc"/>
    <property type="match status" value="1"/>
</dbReference>
<dbReference type="STRING" id="1890364.A0A2P6MYE7"/>
<evidence type="ECO:0000313" key="14">
    <source>
        <dbReference type="EMBL" id="PRP76737.1"/>
    </source>
</evidence>
<keyword evidence="3" id="KW-0378">Hydrolase</keyword>
<evidence type="ECO:0000256" key="8">
    <source>
        <dbReference type="ARBA" id="ARBA00047984"/>
    </source>
</evidence>
<evidence type="ECO:0000256" key="4">
    <source>
        <dbReference type="ARBA" id="ARBA00022806"/>
    </source>
</evidence>
<evidence type="ECO:0000259" key="13">
    <source>
        <dbReference type="PROSITE" id="PS51195"/>
    </source>
</evidence>
<dbReference type="Pfam" id="PF00271">
    <property type="entry name" value="Helicase_C"/>
    <property type="match status" value="1"/>
</dbReference>
<comment type="caution">
    <text evidence="14">The sequence shown here is derived from an EMBL/GenBank/DDBJ whole genome shotgun (WGS) entry which is preliminary data.</text>
</comment>
<reference evidence="14 15" key="1">
    <citation type="journal article" date="2018" name="Genome Biol. Evol.">
        <title>Multiple Roots of Fruiting Body Formation in Amoebozoa.</title>
        <authorList>
            <person name="Hillmann F."/>
            <person name="Forbes G."/>
            <person name="Novohradska S."/>
            <person name="Ferling I."/>
            <person name="Riege K."/>
            <person name="Groth M."/>
            <person name="Westermann M."/>
            <person name="Marz M."/>
            <person name="Spaller T."/>
            <person name="Winckler T."/>
            <person name="Schaap P."/>
            <person name="Glockner G."/>
        </authorList>
    </citation>
    <scope>NUCLEOTIDE SEQUENCE [LARGE SCALE GENOMIC DNA]</scope>
    <source>
        <strain evidence="14 15">Jena</strain>
    </source>
</reference>
<dbReference type="InParanoid" id="A0A2P6MYE7"/>
<evidence type="ECO:0000256" key="5">
    <source>
        <dbReference type="ARBA" id="ARBA00022840"/>
    </source>
</evidence>
<organism evidence="14 15">
    <name type="scientific">Planoprotostelium fungivorum</name>
    <dbReference type="NCBI Taxonomy" id="1890364"/>
    <lineage>
        <taxon>Eukaryota</taxon>
        <taxon>Amoebozoa</taxon>
        <taxon>Evosea</taxon>
        <taxon>Variosea</taxon>
        <taxon>Cavosteliida</taxon>
        <taxon>Cavosteliaceae</taxon>
        <taxon>Planoprotostelium</taxon>
    </lineage>
</organism>
<dbReference type="SMART" id="SM00487">
    <property type="entry name" value="DEXDc"/>
    <property type="match status" value="1"/>
</dbReference>
<dbReference type="CDD" id="cd18787">
    <property type="entry name" value="SF2_C_DEAD"/>
    <property type="match status" value="1"/>
</dbReference>
<proteinExistence type="inferred from homology"/>
<evidence type="ECO:0000256" key="9">
    <source>
        <dbReference type="PROSITE-ProRule" id="PRU00552"/>
    </source>
</evidence>
<dbReference type="PANTHER" id="PTHR47959:SF15">
    <property type="entry name" value="RNA HELICASE"/>
    <property type="match status" value="1"/>
</dbReference>
<dbReference type="FunCoup" id="A0A2P6MYE7">
    <property type="interactions" value="338"/>
</dbReference>
<dbReference type="EMBL" id="MDYQ01000304">
    <property type="protein sequence ID" value="PRP76737.1"/>
    <property type="molecule type" value="Genomic_DNA"/>
</dbReference>
<dbReference type="InterPro" id="IPR011545">
    <property type="entry name" value="DEAD/DEAH_box_helicase_dom"/>
</dbReference>
<evidence type="ECO:0000256" key="6">
    <source>
        <dbReference type="ARBA" id="ARBA00022884"/>
    </source>
</evidence>
<evidence type="ECO:0000256" key="10">
    <source>
        <dbReference type="SAM" id="MobiDB-lite"/>
    </source>
</evidence>
<sequence length="549" mass="61617">MSEAQRIFKSLGLGTRMRKPDFLKNKKPVAETSANTPAQLDFFKIEDNKAERKRKVQQSSDESKKKKLKKEEETKETKENDEEEEKKVILPIALIHLTNTQNEPSEEEENEEEEEDENALSTDDINLIRQENLINVSGEDVPPPITEFSQLSEYNVKQTLINAVGKCGYTQPTPIQMQATTAMLKGREVIGIAPTGSGKTMAFGISLLSNLRQPKKNGFRAVIISPTRELATQIHREINGLAEKTNQKGWKVCLLAKAAQFVPEMARSFNTKYDILVTTPLRLVHMVSTGDLQLSSVEWIIFDEADQLFDASFVKQVDDILGACTSGSLKVCLFSATLSNEVEHIARTVQKNPVKINIGAVNTATSQVDQSLLFVGREEGKILAIRNMIQEGQFKPPVLIFLQSKARALELFHELIYDGINVDIISAERTQQQRDTTVAKFRSGDIWVLITTELMARGMDFKGVELVINFDLPQSITSYIHRVGRTGRAGRRGKAVTFYTETDIAVLKPIAEMMRQSGCKDIPSWLLEKSGKKKKDTEIAPKRKEDCLE</sequence>
<evidence type="ECO:0000256" key="2">
    <source>
        <dbReference type="ARBA" id="ARBA00022741"/>
    </source>
</evidence>
<dbReference type="InterPro" id="IPR050079">
    <property type="entry name" value="DEAD_box_RNA_helicase"/>
</dbReference>
<keyword evidence="6" id="KW-0694">RNA-binding</keyword>
<dbReference type="Pfam" id="PF00270">
    <property type="entry name" value="DEAD"/>
    <property type="match status" value="1"/>
</dbReference>
<evidence type="ECO:0000313" key="15">
    <source>
        <dbReference type="Proteomes" id="UP000241769"/>
    </source>
</evidence>
<dbReference type="PROSITE" id="PS51194">
    <property type="entry name" value="HELICASE_CTER"/>
    <property type="match status" value="1"/>
</dbReference>
<protein>
    <recommendedName>
        <fullName evidence="1">RNA helicase</fullName>
        <ecNumber evidence="1">3.6.4.13</ecNumber>
    </recommendedName>
</protein>
<dbReference type="GO" id="GO:0005524">
    <property type="term" value="F:ATP binding"/>
    <property type="evidence" value="ECO:0007669"/>
    <property type="project" value="UniProtKB-KW"/>
</dbReference>
<dbReference type="Proteomes" id="UP000241769">
    <property type="component" value="Unassembled WGS sequence"/>
</dbReference>
<dbReference type="PROSITE" id="PS51192">
    <property type="entry name" value="HELICASE_ATP_BIND_1"/>
    <property type="match status" value="1"/>
</dbReference>
<dbReference type="PANTHER" id="PTHR47959">
    <property type="entry name" value="ATP-DEPENDENT RNA HELICASE RHLE-RELATED"/>
    <property type="match status" value="1"/>
</dbReference>
<dbReference type="GO" id="GO:0003724">
    <property type="term" value="F:RNA helicase activity"/>
    <property type="evidence" value="ECO:0007669"/>
    <property type="project" value="UniProtKB-EC"/>
</dbReference>
<dbReference type="GO" id="GO:0030490">
    <property type="term" value="P:maturation of SSU-rRNA"/>
    <property type="evidence" value="ECO:0007669"/>
    <property type="project" value="InterPro"/>
</dbReference>
<feature type="compositionally biased region" description="Basic and acidic residues" evidence="10">
    <location>
        <begin position="61"/>
        <end position="78"/>
    </location>
</feature>
<feature type="compositionally biased region" description="Acidic residues" evidence="10">
    <location>
        <begin position="104"/>
        <end position="118"/>
    </location>
</feature>
<gene>
    <name evidence="14" type="ORF">PROFUN_11740</name>
</gene>
<dbReference type="CDD" id="cd17957">
    <property type="entry name" value="DEADc_DDX52"/>
    <property type="match status" value="1"/>
</dbReference>
<name>A0A2P6MYE7_9EUKA</name>
<dbReference type="PROSITE" id="PS51195">
    <property type="entry name" value="Q_MOTIF"/>
    <property type="match status" value="1"/>
</dbReference>
<dbReference type="InterPro" id="IPR027417">
    <property type="entry name" value="P-loop_NTPase"/>
</dbReference>
<keyword evidence="2" id="KW-0547">Nucleotide-binding</keyword>
<keyword evidence="4" id="KW-0347">Helicase</keyword>
<dbReference type="AlphaFoldDB" id="A0A2P6MYE7"/>
<feature type="domain" description="Helicase C-terminal" evidence="12">
    <location>
        <begin position="367"/>
        <end position="530"/>
    </location>
</feature>
<evidence type="ECO:0000256" key="1">
    <source>
        <dbReference type="ARBA" id="ARBA00012552"/>
    </source>
</evidence>
<feature type="domain" description="Helicase ATP-binding" evidence="11">
    <location>
        <begin position="180"/>
        <end position="356"/>
    </location>
</feature>
<feature type="short sequence motif" description="Q motif" evidence="9">
    <location>
        <begin position="149"/>
        <end position="177"/>
    </location>
</feature>
<dbReference type="GO" id="GO:0003723">
    <property type="term" value="F:RNA binding"/>
    <property type="evidence" value="ECO:0007669"/>
    <property type="project" value="UniProtKB-KW"/>
</dbReference>
<dbReference type="GO" id="GO:0005829">
    <property type="term" value="C:cytosol"/>
    <property type="evidence" value="ECO:0007669"/>
    <property type="project" value="TreeGrafter"/>
</dbReference>
<dbReference type="InterPro" id="IPR001650">
    <property type="entry name" value="Helicase_C-like"/>
</dbReference>
<evidence type="ECO:0000259" key="12">
    <source>
        <dbReference type="PROSITE" id="PS51194"/>
    </source>
</evidence>